<dbReference type="EMBL" id="JAPJDZ010000053">
    <property type="protein sequence ID" value="MDP5137524.1"/>
    <property type="molecule type" value="Genomic_DNA"/>
</dbReference>
<protein>
    <submittedName>
        <fullName evidence="2">PilZ domain-containing protein</fullName>
    </submittedName>
</protein>
<name>A0ABT9I2A8_9GAMM</name>
<dbReference type="InterPro" id="IPR009875">
    <property type="entry name" value="PilZ_domain"/>
</dbReference>
<organism evidence="2 3">
    <name type="scientific">Rheinheimera baltica</name>
    <dbReference type="NCBI Taxonomy" id="67576"/>
    <lineage>
        <taxon>Bacteria</taxon>
        <taxon>Pseudomonadati</taxon>
        <taxon>Pseudomonadota</taxon>
        <taxon>Gammaproteobacteria</taxon>
        <taxon>Chromatiales</taxon>
        <taxon>Chromatiaceae</taxon>
        <taxon>Rheinheimera</taxon>
    </lineage>
</organism>
<sequence length="844" mass="96686">MTAADLQQYIGVIDRMKSLLNSADFDQVFSLLTSDLPKSKQFLLKMELKRMAQPCNYFIDLRGHVDGDVKPYDYMGKTHYMDENAVKVFEAGLKQYGSFTLGLYEEVLNTENNFRVMHRKQTEDRVRDALQTNTAKLAPLPDSEERSDAHYATIIHFGNYNARRDERMHYSIDIELELDNSAKRVRASTTDLSVSGSKIKLQQPIKGVIGSIVKVHFTGLEQEFVLGLADGVSYKVVDIDQQSNNTYWRLQRQQNENEQQFVEFLQNFINANKRRYKVNLDNVSQSMLSKGYEQFYLPKTNTLPVFIAVKNSQPVPICALTTDYNKAVWQYFLDEQHQAVFISICHVKRLKRLLQQTSLEMSTTLYSFTHAVKGKLFYYSATREELSESEALKELFLGFGSSKPSWRVFHLSLLRTNAAQAEIPSTIPEQTQAKTETGLSSLIKNFIQDIRYIVNLTDITGSDNTFWYQTYPVDQQKLKLLAQFGHKKLASQPPCEAVAVQYVNLRSESRYLYKTAVTISDNENQAELNGHSRDFSSKGFQLETVLPVRFQKGDLLLLNLPDMQKISSKYELQALPYEVMAVSKSRTIMNLRAAEGTEPHVGRLFFQQLIQNNRAKLTLAEESPKYPGLNVALRNLYLNSQHHFALYVHRKGIRYEIDTIAKGSTGNSLHTLLSIYSKDPAKLDVSLILQNHATSLQFTQQLKQMKRFDNPKPSELLITVSRLTATDKPNLQCRYDYEFSSEQAKQEYVLNALQHNVLFCYKLQLSRTGRPDTDFIAPELSYISAYALHKAKQLEEELWSVAGVIDAIDISSELPWRFGAKTDLIQNHDQRKLTLLAQLQQPVA</sequence>
<dbReference type="Pfam" id="PF07238">
    <property type="entry name" value="PilZ"/>
    <property type="match status" value="2"/>
</dbReference>
<dbReference type="Gene3D" id="2.40.10.220">
    <property type="entry name" value="predicted glycosyltransferase like domains"/>
    <property type="match status" value="1"/>
</dbReference>
<proteinExistence type="predicted"/>
<dbReference type="Proteomes" id="UP001231109">
    <property type="component" value="Unassembled WGS sequence"/>
</dbReference>
<evidence type="ECO:0000259" key="1">
    <source>
        <dbReference type="Pfam" id="PF07238"/>
    </source>
</evidence>
<evidence type="ECO:0000313" key="2">
    <source>
        <dbReference type="EMBL" id="MDP5137524.1"/>
    </source>
</evidence>
<keyword evidence="3" id="KW-1185">Reference proteome</keyword>
<gene>
    <name evidence="2" type="ORF">ORJ04_16330</name>
</gene>
<reference evidence="2 3" key="1">
    <citation type="submission" date="2022-11" db="EMBL/GenBank/DDBJ databases">
        <title>Viruses from the air-sea interface of a natural surface slick.</title>
        <authorList>
            <person name="Rahlff J."/>
            <person name="Holmfeldt K."/>
        </authorList>
    </citation>
    <scope>NUCLEOTIDE SEQUENCE [LARGE SCALE GENOMIC DNA]</scope>
    <source>
        <strain evidence="2 3">SMS4</strain>
    </source>
</reference>
<accession>A0ABT9I2A8</accession>
<comment type="caution">
    <text evidence="2">The sequence shown here is derived from an EMBL/GenBank/DDBJ whole genome shotgun (WGS) entry which is preliminary data.</text>
</comment>
<evidence type="ECO:0000313" key="3">
    <source>
        <dbReference type="Proteomes" id="UP001231109"/>
    </source>
</evidence>
<dbReference type="RefSeq" id="WP_305976852.1">
    <property type="nucleotide sequence ID" value="NZ_JAPJDZ010000053.1"/>
</dbReference>
<feature type="domain" description="PilZ" evidence="1">
    <location>
        <begin position="163"/>
        <end position="265"/>
    </location>
</feature>
<feature type="domain" description="PilZ" evidence="1">
    <location>
        <begin position="505"/>
        <end position="586"/>
    </location>
</feature>